<evidence type="ECO:0000256" key="3">
    <source>
        <dbReference type="ARBA" id="ARBA00022670"/>
    </source>
</evidence>
<evidence type="ECO:0000256" key="12">
    <source>
        <dbReference type="SAM" id="Phobius"/>
    </source>
</evidence>
<dbReference type="GO" id="GO:0046872">
    <property type="term" value="F:metal ion binding"/>
    <property type="evidence" value="ECO:0007669"/>
    <property type="project" value="UniProtKB-KW"/>
</dbReference>
<keyword evidence="6 11" id="KW-0378">Hydrolase</keyword>
<evidence type="ECO:0000256" key="11">
    <source>
        <dbReference type="RuleBase" id="RU003983"/>
    </source>
</evidence>
<dbReference type="CDD" id="cd07339">
    <property type="entry name" value="M48B_HtpX_like"/>
    <property type="match status" value="1"/>
</dbReference>
<keyword evidence="10 12" id="KW-0472">Membrane</keyword>
<dbReference type="GO" id="GO:0004222">
    <property type="term" value="F:metalloendopeptidase activity"/>
    <property type="evidence" value="ECO:0007669"/>
    <property type="project" value="InterPro"/>
</dbReference>
<dbReference type="GO" id="GO:0005886">
    <property type="term" value="C:plasma membrane"/>
    <property type="evidence" value="ECO:0007669"/>
    <property type="project" value="UniProtKB-SubCell"/>
</dbReference>
<keyword evidence="7 11" id="KW-0862">Zinc</keyword>
<keyword evidence="5" id="KW-0479">Metal-binding</keyword>
<evidence type="ECO:0000256" key="5">
    <source>
        <dbReference type="ARBA" id="ARBA00022723"/>
    </source>
</evidence>
<evidence type="ECO:0000259" key="13">
    <source>
        <dbReference type="Pfam" id="PF01435"/>
    </source>
</evidence>
<feature type="transmembrane region" description="Helical" evidence="12">
    <location>
        <begin position="42"/>
        <end position="65"/>
    </location>
</feature>
<evidence type="ECO:0000256" key="2">
    <source>
        <dbReference type="ARBA" id="ARBA00022475"/>
    </source>
</evidence>
<dbReference type="RefSeq" id="WP_369602148.1">
    <property type="nucleotide sequence ID" value="NZ_CP154858.1"/>
</dbReference>
<gene>
    <name evidence="14" type="ORF">AAIA72_04000</name>
</gene>
<dbReference type="KEGG" id="tcd:AAIA72_04000"/>
<comment type="similarity">
    <text evidence="11">Belongs to the peptidase M48 family.</text>
</comment>
<evidence type="ECO:0000256" key="4">
    <source>
        <dbReference type="ARBA" id="ARBA00022692"/>
    </source>
</evidence>
<keyword evidence="4 12" id="KW-0812">Transmembrane</keyword>
<dbReference type="InterPro" id="IPR001915">
    <property type="entry name" value="Peptidase_M48"/>
</dbReference>
<protein>
    <submittedName>
        <fullName evidence="14">Zinc metalloprotease HtpX</fullName>
    </submittedName>
</protein>
<evidence type="ECO:0000256" key="8">
    <source>
        <dbReference type="ARBA" id="ARBA00022989"/>
    </source>
</evidence>
<dbReference type="EMBL" id="CP154858">
    <property type="protein sequence ID" value="XDT73152.1"/>
    <property type="molecule type" value="Genomic_DNA"/>
</dbReference>
<feature type="transmembrane region" description="Helical" evidence="12">
    <location>
        <begin position="160"/>
        <end position="184"/>
    </location>
</feature>
<sequence length="293" mass="32312">MINPEQVTVFVWYNRLQSALLLVMLAAFMAAAGYLIGGEDVAWGALWGAVLSWFLAPWVSPALVLRMFRAQPLYPDEAPQLYRTLAALASRAGLPQPPTLYVMPATILNAFAVGEGRKSAIVLSAGLLHTLDQEQLAGVLAHELAHVRNRDTRLMGFADVLSRMTHVLSAMGVLALFINLPLYALGMAHLPWLAVLFLTLGPTAVDLAQLALSRTREFQADAVAAWLLGTPVPLIRALQALEAHSGLFWERLWMSRRRLNEPSVLRTHPPTGERIARLRALQDQAGFVQRYPL</sequence>
<dbReference type="Gene3D" id="3.30.2010.10">
    <property type="entry name" value="Metalloproteases ('zincins'), catalytic domain"/>
    <property type="match status" value="1"/>
</dbReference>
<reference evidence="14" key="1">
    <citation type="submission" date="2024-05" db="EMBL/GenBank/DDBJ databases">
        <title>Genome sequencing of novel strain.</title>
        <authorList>
            <person name="Ganbat D."/>
            <person name="Ganbat S."/>
            <person name="Lee S.-J."/>
        </authorList>
    </citation>
    <scope>NUCLEOTIDE SEQUENCE</scope>
    <source>
        <strain evidence="14">SMD15-11</strain>
    </source>
</reference>
<dbReference type="InterPro" id="IPR050083">
    <property type="entry name" value="HtpX_protease"/>
</dbReference>
<dbReference type="Pfam" id="PF01435">
    <property type="entry name" value="Peptidase_M48"/>
    <property type="match status" value="1"/>
</dbReference>
<evidence type="ECO:0000256" key="1">
    <source>
        <dbReference type="ARBA" id="ARBA00004651"/>
    </source>
</evidence>
<proteinExistence type="inferred from homology"/>
<dbReference type="PANTHER" id="PTHR43221:SF1">
    <property type="entry name" value="PROTEASE HTPX"/>
    <property type="match status" value="1"/>
</dbReference>
<keyword evidence="8 12" id="KW-1133">Transmembrane helix</keyword>
<dbReference type="GO" id="GO:0006508">
    <property type="term" value="P:proteolysis"/>
    <property type="evidence" value="ECO:0007669"/>
    <property type="project" value="UniProtKB-KW"/>
</dbReference>
<feature type="transmembrane region" description="Helical" evidence="12">
    <location>
        <begin position="12"/>
        <end position="36"/>
    </location>
</feature>
<evidence type="ECO:0000256" key="7">
    <source>
        <dbReference type="ARBA" id="ARBA00022833"/>
    </source>
</evidence>
<feature type="domain" description="Peptidase M48" evidence="13">
    <location>
        <begin position="76"/>
        <end position="280"/>
    </location>
</feature>
<organism evidence="14">
    <name type="scientific">Thermohahella caldifontis</name>
    <dbReference type="NCBI Taxonomy" id="3142973"/>
    <lineage>
        <taxon>Bacteria</taxon>
        <taxon>Pseudomonadati</taxon>
        <taxon>Pseudomonadota</taxon>
        <taxon>Gammaproteobacteria</taxon>
        <taxon>Oceanospirillales</taxon>
        <taxon>Hahellaceae</taxon>
        <taxon>Thermohahella</taxon>
    </lineage>
</organism>
<keyword evidence="3 11" id="KW-0645">Protease</keyword>
<comment type="subcellular location">
    <subcellularLocation>
        <location evidence="1">Cell membrane</location>
        <topology evidence="1">Multi-pass membrane protein</topology>
    </subcellularLocation>
</comment>
<name>A0AB39UYS2_9GAMM</name>
<comment type="cofactor">
    <cofactor evidence="11">
        <name>Zn(2+)</name>
        <dbReference type="ChEBI" id="CHEBI:29105"/>
    </cofactor>
    <text evidence="11">Binds 1 zinc ion per subunit.</text>
</comment>
<keyword evidence="9 11" id="KW-0482">Metalloprotease</keyword>
<evidence type="ECO:0000256" key="9">
    <source>
        <dbReference type="ARBA" id="ARBA00023049"/>
    </source>
</evidence>
<dbReference type="AlphaFoldDB" id="A0AB39UYS2"/>
<evidence type="ECO:0000313" key="14">
    <source>
        <dbReference type="EMBL" id="XDT73152.1"/>
    </source>
</evidence>
<dbReference type="PANTHER" id="PTHR43221">
    <property type="entry name" value="PROTEASE HTPX"/>
    <property type="match status" value="1"/>
</dbReference>
<evidence type="ECO:0000256" key="6">
    <source>
        <dbReference type="ARBA" id="ARBA00022801"/>
    </source>
</evidence>
<accession>A0AB39UYS2</accession>
<evidence type="ECO:0000256" key="10">
    <source>
        <dbReference type="ARBA" id="ARBA00023136"/>
    </source>
</evidence>
<keyword evidence="2" id="KW-1003">Cell membrane</keyword>